<dbReference type="GO" id="GO:0022857">
    <property type="term" value="F:transmembrane transporter activity"/>
    <property type="evidence" value="ECO:0007669"/>
    <property type="project" value="InterPro"/>
</dbReference>
<evidence type="ECO:0000313" key="7">
    <source>
        <dbReference type="EMBL" id="RST88624.1"/>
    </source>
</evidence>
<feature type="transmembrane region" description="Helical" evidence="6">
    <location>
        <begin position="108"/>
        <end position="129"/>
    </location>
</feature>
<feature type="transmembrane region" description="Helical" evidence="6">
    <location>
        <begin position="241"/>
        <end position="261"/>
    </location>
</feature>
<comment type="caution">
    <text evidence="7">The sequence shown here is derived from an EMBL/GenBank/DDBJ whole genome shotgun (WGS) entry which is preliminary data.</text>
</comment>
<evidence type="ECO:0000256" key="1">
    <source>
        <dbReference type="ARBA" id="ARBA00004651"/>
    </source>
</evidence>
<keyword evidence="3 6" id="KW-0812">Transmembrane</keyword>
<evidence type="ECO:0000256" key="5">
    <source>
        <dbReference type="ARBA" id="ARBA00023136"/>
    </source>
</evidence>
<dbReference type="EMBL" id="PXZH01000007">
    <property type="protein sequence ID" value="RST88624.1"/>
    <property type="molecule type" value="Genomic_DNA"/>
</dbReference>
<dbReference type="PANTHER" id="PTHR47089">
    <property type="entry name" value="ABC TRANSPORTER, PERMEASE PROTEIN"/>
    <property type="match status" value="1"/>
</dbReference>
<dbReference type="Pfam" id="PF02653">
    <property type="entry name" value="BPD_transp_2"/>
    <property type="match status" value="1"/>
</dbReference>
<dbReference type="Proteomes" id="UP000277864">
    <property type="component" value="Unassembled WGS sequence"/>
</dbReference>
<proteinExistence type="predicted"/>
<dbReference type="AlphaFoldDB" id="A0A3R9YBQ3"/>
<evidence type="ECO:0000256" key="6">
    <source>
        <dbReference type="SAM" id="Phobius"/>
    </source>
</evidence>
<dbReference type="CDD" id="cd06580">
    <property type="entry name" value="TM_PBP1_transp_TpRbsC_like"/>
    <property type="match status" value="1"/>
</dbReference>
<keyword evidence="8" id="KW-1185">Reference proteome</keyword>
<keyword evidence="4 6" id="KW-1133">Transmembrane helix</keyword>
<dbReference type="OrthoDB" id="45037at2"/>
<dbReference type="GO" id="GO:0005886">
    <property type="term" value="C:plasma membrane"/>
    <property type="evidence" value="ECO:0007669"/>
    <property type="project" value="UniProtKB-SubCell"/>
</dbReference>
<evidence type="ECO:0000256" key="4">
    <source>
        <dbReference type="ARBA" id="ARBA00022989"/>
    </source>
</evidence>
<gene>
    <name evidence="7" type="ORF">C7P63_09555</name>
</gene>
<feature type="transmembrane region" description="Helical" evidence="6">
    <location>
        <begin position="320"/>
        <end position="342"/>
    </location>
</feature>
<feature type="transmembrane region" description="Helical" evidence="6">
    <location>
        <begin position="281"/>
        <end position="308"/>
    </location>
</feature>
<feature type="transmembrane region" description="Helical" evidence="6">
    <location>
        <begin position="141"/>
        <end position="163"/>
    </location>
</feature>
<organism evidence="7 8">
    <name type="scientific">Vagococcus humatus</name>
    <dbReference type="NCBI Taxonomy" id="1889241"/>
    <lineage>
        <taxon>Bacteria</taxon>
        <taxon>Bacillati</taxon>
        <taxon>Bacillota</taxon>
        <taxon>Bacilli</taxon>
        <taxon>Lactobacillales</taxon>
        <taxon>Enterococcaceae</taxon>
        <taxon>Vagococcus</taxon>
    </lineage>
</organism>
<feature type="transmembrane region" description="Helical" evidence="6">
    <location>
        <begin position="82"/>
        <end position="102"/>
    </location>
</feature>
<sequence length="356" mass="37489">MNKKNELVRSIAVPVISVLAGLLLGAIIMLVFQYNPVEGYGAMIEGAFGRAYNVGEVVRLATPLILTGLGFSVAYTAGFFNIGLAGQALCGWIASIWLAMTFPDLPKALLVPLCIIAGTLAGALWAGIAGFFRAQFGTSEVIVTIMLNYTILYISNHIVRYVLTDNADATPKISPNASLRSDFLTQLSGGSRLNGGIFLALLMIVLVWVLMKRTTAGFELRSVGLNPLASEYAGMNAKKNIILAMVISGALAGMGGVVEGLGTFENLYVLSAAPEIGFDGLAVSLLGGGNPIGILLSSLLFGVLKIGGLKMPSVGVPKEIVEIVIASIIFFVGINYAIRYIMDKFAAKKMTGKGEA</sequence>
<name>A0A3R9YBQ3_9ENTE</name>
<protein>
    <submittedName>
        <fullName evidence="7">Branched-chain amino acid ABC transporter permease</fullName>
    </submittedName>
</protein>
<dbReference type="InterPro" id="IPR001851">
    <property type="entry name" value="ABC_transp_permease"/>
</dbReference>
<evidence type="ECO:0000256" key="2">
    <source>
        <dbReference type="ARBA" id="ARBA00022475"/>
    </source>
</evidence>
<reference evidence="7 8" key="1">
    <citation type="submission" date="2018-03" db="EMBL/GenBank/DDBJ databases">
        <authorList>
            <person name="Gulvik C.A."/>
        </authorList>
    </citation>
    <scope>NUCLEOTIDE SEQUENCE [LARGE SCALE GENOMIC DNA]</scope>
    <source>
        <strain evidence="7 8">JCM 31581</strain>
    </source>
</reference>
<comment type="subcellular location">
    <subcellularLocation>
        <location evidence="1">Cell membrane</location>
        <topology evidence="1">Multi-pass membrane protein</topology>
    </subcellularLocation>
</comment>
<accession>A0A3R9YBQ3</accession>
<evidence type="ECO:0000256" key="3">
    <source>
        <dbReference type="ARBA" id="ARBA00022692"/>
    </source>
</evidence>
<feature type="transmembrane region" description="Helical" evidence="6">
    <location>
        <begin position="193"/>
        <end position="211"/>
    </location>
</feature>
<evidence type="ECO:0000313" key="8">
    <source>
        <dbReference type="Proteomes" id="UP000277864"/>
    </source>
</evidence>
<feature type="transmembrane region" description="Helical" evidence="6">
    <location>
        <begin position="12"/>
        <end position="34"/>
    </location>
</feature>
<dbReference type="PANTHER" id="PTHR47089:SF1">
    <property type="entry name" value="GUANOSINE ABC TRANSPORTER PERMEASE PROTEIN NUPP"/>
    <property type="match status" value="1"/>
</dbReference>
<keyword evidence="5 6" id="KW-0472">Membrane</keyword>
<dbReference type="RefSeq" id="WP_125943930.1">
    <property type="nucleotide sequence ID" value="NZ_PXZH01000007.1"/>
</dbReference>
<keyword evidence="2" id="KW-1003">Cell membrane</keyword>